<evidence type="ECO:0000313" key="2">
    <source>
        <dbReference type="EMBL" id="NDL56542.1"/>
    </source>
</evidence>
<dbReference type="EMBL" id="WLZY01000001">
    <property type="protein sequence ID" value="NDL56542.1"/>
    <property type="molecule type" value="Genomic_DNA"/>
</dbReference>
<organism evidence="2 3">
    <name type="scientific">Phytoactinopolyspora mesophila</name>
    <dbReference type="NCBI Taxonomy" id="2650750"/>
    <lineage>
        <taxon>Bacteria</taxon>
        <taxon>Bacillati</taxon>
        <taxon>Actinomycetota</taxon>
        <taxon>Actinomycetes</taxon>
        <taxon>Jiangellales</taxon>
        <taxon>Jiangellaceae</taxon>
        <taxon>Phytoactinopolyspora</taxon>
    </lineage>
</organism>
<name>A0A7K3M0X1_9ACTN</name>
<dbReference type="Gene3D" id="1.20.120.520">
    <property type="entry name" value="nmb1532 protein domain like"/>
    <property type="match status" value="1"/>
</dbReference>
<evidence type="ECO:0000259" key="1">
    <source>
        <dbReference type="Pfam" id="PF01814"/>
    </source>
</evidence>
<dbReference type="AlphaFoldDB" id="A0A7K3M0X1"/>
<comment type="caution">
    <text evidence="2">The sequence shown here is derived from an EMBL/GenBank/DDBJ whole genome shotgun (WGS) entry which is preliminary data.</text>
</comment>
<dbReference type="Pfam" id="PF01814">
    <property type="entry name" value="Hemerythrin"/>
    <property type="match status" value="1"/>
</dbReference>
<gene>
    <name evidence="2" type="ORF">F7O44_05585</name>
</gene>
<proteinExistence type="predicted"/>
<accession>A0A7K3M0X1</accession>
<evidence type="ECO:0000313" key="3">
    <source>
        <dbReference type="Proteomes" id="UP000460435"/>
    </source>
</evidence>
<dbReference type="InterPro" id="IPR012312">
    <property type="entry name" value="Hemerythrin-like"/>
</dbReference>
<sequence>MSDHDRLVAWGDELTRIHTQLRNALDVARAAVEDAGEAEELSDHAARNLLLYCRGFCAALSGHHRGEDAVLFPELLAMRPDLVPVVAQLTSDHNMIEHLLGGLAAAVESGVGTEEQLQHLDGIEAVMETHFRYEEKKLVDLLNEAELEKTKRQYFGPLAE</sequence>
<dbReference type="Proteomes" id="UP000460435">
    <property type="component" value="Unassembled WGS sequence"/>
</dbReference>
<feature type="domain" description="Hemerythrin-like" evidence="1">
    <location>
        <begin position="12"/>
        <end position="141"/>
    </location>
</feature>
<protein>
    <submittedName>
        <fullName evidence="2">Hemerythrin domain-containing protein</fullName>
    </submittedName>
</protein>
<reference evidence="2 3" key="1">
    <citation type="submission" date="2019-11" db="EMBL/GenBank/DDBJ databases">
        <authorList>
            <person name="Li X.-J."/>
            <person name="Feng X.-M."/>
        </authorList>
    </citation>
    <scope>NUCLEOTIDE SEQUENCE [LARGE SCALE GENOMIC DNA]</scope>
    <source>
        <strain evidence="2 3">XMNu-373</strain>
    </source>
</reference>
<keyword evidence="3" id="KW-1185">Reference proteome</keyword>